<name>A0A1Y2DPH6_9PEZI</name>
<keyword evidence="3" id="KW-1185">Reference proteome</keyword>
<dbReference type="InParanoid" id="A0A1Y2DPH6"/>
<dbReference type="GeneID" id="63774862"/>
<evidence type="ECO:0000313" key="2">
    <source>
        <dbReference type="EMBL" id="ORY61016.1"/>
    </source>
</evidence>
<feature type="signal peptide" evidence="1">
    <location>
        <begin position="1"/>
        <end position="16"/>
    </location>
</feature>
<evidence type="ECO:0000313" key="3">
    <source>
        <dbReference type="Proteomes" id="UP000193689"/>
    </source>
</evidence>
<dbReference type="STRING" id="1141098.A0A1Y2DPH6"/>
<keyword evidence="1" id="KW-0732">Signal</keyword>
<organism evidence="2 3">
    <name type="scientific">Pseudomassariella vexata</name>
    <dbReference type="NCBI Taxonomy" id="1141098"/>
    <lineage>
        <taxon>Eukaryota</taxon>
        <taxon>Fungi</taxon>
        <taxon>Dikarya</taxon>
        <taxon>Ascomycota</taxon>
        <taxon>Pezizomycotina</taxon>
        <taxon>Sordariomycetes</taxon>
        <taxon>Xylariomycetidae</taxon>
        <taxon>Amphisphaeriales</taxon>
        <taxon>Pseudomassariaceae</taxon>
        <taxon>Pseudomassariella</taxon>
    </lineage>
</organism>
<accession>A0A1Y2DPH6</accession>
<dbReference type="EMBL" id="MCFJ01000011">
    <property type="protein sequence ID" value="ORY61016.1"/>
    <property type="molecule type" value="Genomic_DNA"/>
</dbReference>
<comment type="caution">
    <text evidence="2">The sequence shown here is derived from an EMBL/GenBank/DDBJ whole genome shotgun (WGS) entry which is preliminary data.</text>
</comment>
<dbReference type="OrthoDB" id="5140222at2759"/>
<proteinExistence type="predicted"/>
<reference evidence="2 3" key="1">
    <citation type="submission" date="2016-07" db="EMBL/GenBank/DDBJ databases">
        <title>Pervasive Adenine N6-methylation of Active Genes in Fungi.</title>
        <authorList>
            <consortium name="DOE Joint Genome Institute"/>
            <person name="Mondo S.J."/>
            <person name="Dannebaum R.O."/>
            <person name="Kuo R.C."/>
            <person name="Labutti K."/>
            <person name="Haridas S."/>
            <person name="Kuo A."/>
            <person name="Salamov A."/>
            <person name="Ahrendt S.R."/>
            <person name="Lipzen A."/>
            <person name="Sullivan W."/>
            <person name="Andreopoulos W.B."/>
            <person name="Clum A."/>
            <person name="Lindquist E."/>
            <person name="Daum C."/>
            <person name="Ramamoorthy G.K."/>
            <person name="Gryganskyi A."/>
            <person name="Culley D."/>
            <person name="Magnuson J.K."/>
            <person name="James T.Y."/>
            <person name="O'Malley M.A."/>
            <person name="Stajich J.E."/>
            <person name="Spatafora J.W."/>
            <person name="Visel A."/>
            <person name="Grigoriev I.V."/>
        </authorList>
    </citation>
    <scope>NUCLEOTIDE SEQUENCE [LARGE SCALE GENOMIC DNA]</scope>
    <source>
        <strain evidence="2 3">CBS 129021</strain>
    </source>
</reference>
<feature type="chain" id="PRO_5012214889" evidence="1">
    <location>
        <begin position="17"/>
        <end position="109"/>
    </location>
</feature>
<dbReference type="RefSeq" id="XP_040713243.1">
    <property type="nucleotide sequence ID" value="XM_040858650.1"/>
</dbReference>
<sequence length="109" mass="12521">MLILASYFGLFAVLTGAPPDFCGNSPAEAMAARCLFEANNFAWHHPFCFNADQEGDWRHGPWSSDLEFWREHDSDWDGVGRISNEEAFAGQIQMVWINTLQHRRHCLHI</sequence>
<dbReference type="Proteomes" id="UP000193689">
    <property type="component" value="Unassembled WGS sequence"/>
</dbReference>
<evidence type="ECO:0000256" key="1">
    <source>
        <dbReference type="SAM" id="SignalP"/>
    </source>
</evidence>
<gene>
    <name evidence="2" type="ORF">BCR38DRAFT_412112</name>
</gene>
<dbReference type="AlphaFoldDB" id="A0A1Y2DPH6"/>
<protein>
    <submittedName>
        <fullName evidence="2">Uncharacterized protein</fullName>
    </submittedName>
</protein>